<keyword evidence="4" id="KW-1003">Cell membrane</keyword>
<dbReference type="InterPro" id="IPR005311">
    <property type="entry name" value="PBP_dimer"/>
</dbReference>
<evidence type="ECO:0000256" key="12">
    <source>
        <dbReference type="SAM" id="Phobius"/>
    </source>
</evidence>
<sequence length="967" mass="108825">MIRNRKIDKKFSRYTMFFIAMGIIFSAIISRLFYLQVIMGEEFKKKSTQKNYKNVSKAAPRGKILDKNGEVFATSIQSYTLMFTETTESKKSFLTTMDKVFKKLDKKGVAMVDEFAIAIDSSKEPKAEFNFKDTDNENRRWMELRFKKDRGIQSIAIKKLYPGKDEKDLSEEQLKNVDEELLNVSAEECLNELLKEYDLLDKDEYTLEEKRRLLVVLDAVKMQSYSGYKPVAIANNLSKEVAFIFEQLQPDLPGVSVETQPMRYYPNGDLGSAFLGYTSKIDSWQQEKYEEKGCDVSSDSVGKAGIESSFEDILKGTKGQESIEVNKQGRKVKTLGEVEAYPGKNIQLTIDKSLQKIAEKALDDTMANLQSKGRVNDVDSTNATRGAAVFMDIKTGKILALASRPGYDPNMFIGGSLSAEDSEKYFNPDLEKMGKEYIESRGLTSIPGVLSENEVATMSYEDKVNTMLNRMFPLNDSIDGNTKIREDSYDIFPKPFYNYATFTLIPPGSIFKPLTSIAGLEEGVITPYTSVYDDGKYNKRYSDYPGACWIYNTQHGSHGDTDVRKALEVSCNYFFYDVADRLFAKGGENSSGLNYLAKYAWKFGLGVEPGSNTKPSTGIEIAENFGQVYNYESSKNRFADEYINHVVNYLQTGTNSINTERHYKDIDITKKNETGTDKEKEAIKKINEKKTALVDDIKEEMKKEKKVKEEDILPKMQNLLKDLIESSDELRAKKYSDKDIENMAVAINYSIGDAIANRISGANAYDASIGQGMNYFTPLQLANYMATLVNGGNRYEMHLVDSIIDPVTGEKTEIEPKLLEHIDLTEEYVNAIKEGLQRAVFNDEGTAATAFHGFPISTGAKSGSSTFNQNKQDSLGRTSYATFLGFVPLDDPQIVSCIVVFDGGHGGNVGYVARAVYEQYFRDEILSTNPGYEFKYPDSRENSSKNQTNENTNDNLNKENTDGNDNN</sequence>
<dbReference type="EMBL" id="JAAGPU010000001">
    <property type="protein sequence ID" value="NEU03373.1"/>
    <property type="molecule type" value="Genomic_DNA"/>
</dbReference>
<dbReference type="Gene3D" id="3.40.710.10">
    <property type="entry name" value="DD-peptidase/beta-lactamase superfamily"/>
    <property type="match status" value="1"/>
</dbReference>
<evidence type="ECO:0000256" key="9">
    <source>
        <dbReference type="ARBA" id="ARBA00023136"/>
    </source>
</evidence>
<evidence type="ECO:0000256" key="7">
    <source>
        <dbReference type="ARBA" id="ARBA00022984"/>
    </source>
</evidence>
<feature type="domain" description="Penicillin-binding protein transpeptidase" evidence="13">
    <location>
        <begin position="735"/>
        <end position="908"/>
    </location>
</feature>
<evidence type="ECO:0000256" key="4">
    <source>
        <dbReference type="ARBA" id="ARBA00022475"/>
    </source>
</evidence>
<dbReference type="Proteomes" id="UP000481872">
    <property type="component" value="Unassembled WGS sequence"/>
</dbReference>
<accession>A0A6M0GZX0</accession>
<evidence type="ECO:0000256" key="3">
    <source>
        <dbReference type="ARBA" id="ARBA00007171"/>
    </source>
</evidence>
<dbReference type="GO" id="GO:0008360">
    <property type="term" value="P:regulation of cell shape"/>
    <property type="evidence" value="ECO:0007669"/>
    <property type="project" value="UniProtKB-KW"/>
</dbReference>
<evidence type="ECO:0000256" key="6">
    <source>
        <dbReference type="ARBA" id="ARBA00022960"/>
    </source>
</evidence>
<dbReference type="GO" id="GO:0071555">
    <property type="term" value="P:cell wall organization"/>
    <property type="evidence" value="ECO:0007669"/>
    <property type="project" value="UniProtKB-KW"/>
</dbReference>
<dbReference type="AlphaFoldDB" id="A0A6M0GZX0"/>
<dbReference type="GO" id="GO:0008658">
    <property type="term" value="F:penicillin binding"/>
    <property type="evidence" value="ECO:0007669"/>
    <property type="project" value="InterPro"/>
</dbReference>
<dbReference type="Gene3D" id="3.90.1310.10">
    <property type="entry name" value="Penicillin-binding protein 2a (Domain 2)"/>
    <property type="match status" value="1"/>
</dbReference>
<dbReference type="Pfam" id="PF00905">
    <property type="entry name" value="Transpeptidase"/>
    <property type="match status" value="2"/>
</dbReference>
<comment type="similarity">
    <text evidence="3">Belongs to the transpeptidase family.</text>
</comment>
<evidence type="ECO:0000256" key="11">
    <source>
        <dbReference type="SAM" id="MobiDB-lite"/>
    </source>
</evidence>
<feature type="domain" description="Penicillin-binding protein transpeptidase" evidence="13">
    <location>
        <begin position="386"/>
        <end position="613"/>
    </location>
</feature>
<keyword evidence="6" id="KW-0133">Cell shape</keyword>
<feature type="compositionally biased region" description="Low complexity" evidence="11">
    <location>
        <begin position="945"/>
        <end position="955"/>
    </location>
</feature>
<proteinExistence type="inferred from homology"/>
<dbReference type="InterPro" id="IPR050515">
    <property type="entry name" value="Beta-lactam/transpept"/>
</dbReference>
<dbReference type="PANTHER" id="PTHR30627">
    <property type="entry name" value="PEPTIDOGLYCAN D,D-TRANSPEPTIDASE"/>
    <property type="match status" value="1"/>
</dbReference>
<evidence type="ECO:0000256" key="10">
    <source>
        <dbReference type="ARBA" id="ARBA00023316"/>
    </source>
</evidence>
<dbReference type="RefSeq" id="WP_082761156.1">
    <property type="nucleotide sequence ID" value="NZ_JAAGPU010000001.1"/>
</dbReference>
<evidence type="ECO:0000313" key="15">
    <source>
        <dbReference type="EMBL" id="NEU03373.1"/>
    </source>
</evidence>
<comment type="subcellular location">
    <subcellularLocation>
        <location evidence="2">Cell membrane</location>
    </subcellularLocation>
    <subcellularLocation>
        <location evidence="1">Membrane</location>
        <topology evidence="1">Single-pass membrane protein</topology>
    </subcellularLocation>
</comment>
<dbReference type="Pfam" id="PF03717">
    <property type="entry name" value="PBP_dimer"/>
    <property type="match status" value="1"/>
</dbReference>
<evidence type="ECO:0000313" key="16">
    <source>
        <dbReference type="Proteomes" id="UP000481872"/>
    </source>
</evidence>
<keyword evidence="10" id="KW-0961">Cell wall biogenesis/degradation</keyword>
<feature type="region of interest" description="Disordered" evidence="11">
    <location>
        <begin position="932"/>
        <end position="967"/>
    </location>
</feature>
<evidence type="ECO:0000259" key="13">
    <source>
        <dbReference type="Pfam" id="PF00905"/>
    </source>
</evidence>
<comment type="caution">
    <text evidence="15">The sequence shown here is derived from an EMBL/GenBank/DDBJ whole genome shotgun (WGS) entry which is preliminary data.</text>
</comment>
<dbReference type="GO" id="GO:0071972">
    <property type="term" value="F:peptidoglycan L,D-transpeptidase activity"/>
    <property type="evidence" value="ECO:0007669"/>
    <property type="project" value="TreeGrafter"/>
</dbReference>
<evidence type="ECO:0000256" key="2">
    <source>
        <dbReference type="ARBA" id="ARBA00004236"/>
    </source>
</evidence>
<evidence type="ECO:0000256" key="8">
    <source>
        <dbReference type="ARBA" id="ARBA00022989"/>
    </source>
</evidence>
<keyword evidence="16" id="KW-1185">Reference proteome</keyword>
<keyword evidence="5 12" id="KW-0812">Transmembrane</keyword>
<reference evidence="15 16" key="1">
    <citation type="submission" date="2020-02" db="EMBL/GenBank/DDBJ databases">
        <title>Genome assembly of a novel Clostridium senegalense strain.</title>
        <authorList>
            <person name="Gupta T.B."/>
            <person name="Jauregui R."/>
            <person name="Maclean P."/>
            <person name="Nawarathana A."/>
            <person name="Brightwell G."/>
        </authorList>
    </citation>
    <scope>NUCLEOTIDE SEQUENCE [LARGE SCALE GENOMIC DNA]</scope>
    <source>
        <strain evidence="15 16">AGRFS4</strain>
    </source>
</reference>
<evidence type="ECO:0000256" key="5">
    <source>
        <dbReference type="ARBA" id="ARBA00022692"/>
    </source>
</evidence>
<gene>
    <name evidence="15" type="ORF">G3M99_00605</name>
</gene>
<organism evidence="15 16">
    <name type="scientific">Clostridium senegalense</name>
    <dbReference type="NCBI Taxonomy" id="1465809"/>
    <lineage>
        <taxon>Bacteria</taxon>
        <taxon>Bacillati</taxon>
        <taxon>Bacillota</taxon>
        <taxon>Clostridia</taxon>
        <taxon>Eubacteriales</taxon>
        <taxon>Clostridiaceae</taxon>
        <taxon>Clostridium</taxon>
    </lineage>
</organism>
<dbReference type="GO" id="GO:0005886">
    <property type="term" value="C:plasma membrane"/>
    <property type="evidence" value="ECO:0007669"/>
    <property type="project" value="UniProtKB-SubCell"/>
</dbReference>
<keyword evidence="7" id="KW-0573">Peptidoglycan synthesis</keyword>
<dbReference type="GO" id="GO:0009252">
    <property type="term" value="P:peptidoglycan biosynthetic process"/>
    <property type="evidence" value="ECO:0007669"/>
    <property type="project" value="UniProtKB-KW"/>
</dbReference>
<dbReference type="SUPFAM" id="SSF56601">
    <property type="entry name" value="beta-lactamase/transpeptidase-like"/>
    <property type="match status" value="1"/>
</dbReference>
<dbReference type="InterPro" id="IPR012338">
    <property type="entry name" value="Beta-lactam/transpept-like"/>
</dbReference>
<dbReference type="PANTHER" id="PTHR30627:SF2">
    <property type="entry name" value="PEPTIDOGLYCAN D,D-TRANSPEPTIDASE MRDA"/>
    <property type="match status" value="1"/>
</dbReference>
<dbReference type="InterPro" id="IPR036138">
    <property type="entry name" value="PBP_dimer_sf"/>
</dbReference>
<keyword evidence="8 12" id="KW-1133">Transmembrane helix</keyword>
<dbReference type="SUPFAM" id="SSF56519">
    <property type="entry name" value="Penicillin binding protein dimerisation domain"/>
    <property type="match status" value="1"/>
</dbReference>
<evidence type="ECO:0000256" key="1">
    <source>
        <dbReference type="ARBA" id="ARBA00004167"/>
    </source>
</evidence>
<evidence type="ECO:0000259" key="14">
    <source>
        <dbReference type="Pfam" id="PF03717"/>
    </source>
</evidence>
<dbReference type="InterPro" id="IPR001460">
    <property type="entry name" value="PCN-bd_Tpept"/>
</dbReference>
<protein>
    <submittedName>
        <fullName evidence="15">Penicillin-binding protein</fullName>
    </submittedName>
</protein>
<feature type="domain" description="Penicillin-binding protein dimerisation" evidence="14">
    <location>
        <begin position="58"/>
        <end position="334"/>
    </location>
</feature>
<keyword evidence="9 12" id="KW-0472">Membrane</keyword>
<feature type="transmembrane region" description="Helical" evidence="12">
    <location>
        <begin position="12"/>
        <end position="34"/>
    </location>
</feature>
<name>A0A6M0GZX0_9CLOT</name>